<dbReference type="Proteomes" id="UP000242687">
    <property type="component" value="Unassembled WGS sequence"/>
</dbReference>
<dbReference type="RefSeq" id="WP_157799145.1">
    <property type="nucleotide sequence ID" value="NZ_PGFJ01000002.1"/>
</dbReference>
<keyword evidence="1" id="KW-1133">Transmembrane helix</keyword>
<evidence type="ECO:0000256" key="1">
    <source>
        <dbReference type="SAM" id="Phobius"/>
    </source>
</evidence>
<evidence type="ECO:0000313" key="2">
    <source>
        <dbReference type="EMBL" id="PJJ79261.1"/>
    </source>
</evidence>
<dbReference type="AlphaFoldDB" id="A0A2H9VLR2"/>
<dbReference type="EMBL" id="PGFJ01000002">
    <property type="protein sequence ID" value="PJJ79261.1"/>
    <property type="molecule type" value="Genomic_DNA"/>
</dbReference>
<keyword evidence="3" id="KW-1185">Reference proteome</keyword>
<name>A0A2H9VLR2_9SPHI</name>
<feature type="transmembrane region" description="Helical" evidence="1">
    <location>
        <begin position="23"/>
        <end position="42"/>
    </location>
</feature>
<sequence>MPGHRKYCTEDFVLTKVMTRPPAFIYLAALAAFMVAGCFYVFVIRALFFRGGLGLAVGIMILVMMLILKTQERAVTIYLDEKSLFLNGTRYLQQQIESLVTYDPERRGPVRTDLRIRLKNGTNIYITDTRLFGSTDQEQRLLLQKLVKAMIKRLDLELLATSHGSTRMIYIPKSPTIL</sequence>
<protein>
    <submittedName>
        <fullName evidence="2">Uncharacterized protein</fullName>
    </submittedName>
</protein>
<comment type="caution">
    <text evidence="2">The sequence shown here is derived from an EMBL/GenBank/DDBJ whole genome shotgun (WGS) entry which is preliminary data.</text>
</comment>
<proteinExistence type="predicted"/>
<organism evidence="2 3">
    <name type="scientific">Mucilaginibacter auburnensis</name>
    <dbReference type="NCBI Taxonomy" id="1457233"/>
    <lineage>
        <taxon>Bacteria</taxon>
        <taxon>Pseudomonadati</taxon>
        <taxon>Bacteroidota</taxon>
        <taxon>Sphingobacteriia</taxon>
        <taxon>Sphingobacteriales</taxon>
        <taxon>Sphingobacteriaceae</taxon>
        <taxon>Mucilaginibacter</taxon>
    </lineage>
</organism>
<evidence type="ECO:0000313" key="3">
    <source>
        <dbReference type="Proteomes" id="UP000242687"/>
    </source>
</evidence>
<keyword evidence="1" id="KW-0812">Transmembrane</keyword>
<accession>A0A2H9VLR2</accession>
<feature type="transmembrane region" description="Helical" evidence="1">
    <location>
        <begin position="48"/>
        <end position="68"/>
    </location>
</feature>
<gene>
    <name evidence="2" type="ORF">CLV57_2388</name>
</gene>
<keyword evidence="1" id="KW-0472">Membrane</keyword>
<reference evidence="2 3" key="1">
    <citation type="submission" date="2017-11" db="EMBL/GenBank/DDBJ databases">
        <title>Genomic Encyclopedia of Archaeal and Bacterial Type Strains, Phase II (KMG-II): From Individual Species to Whole Genera.</title>
        <authorList>
            <person name="Goeker M."/>
        </authorList>
    </citation>
    <scope>NUCLEOTIDE SEQUENCE [LARGE SCALE GENOMIC DNA]</scope>
    <source>
        <strain evidence="2 3">DSM 28175</strain>
    </source>
</reference>
<dbReference type="OrthoDB" id="1249369at2"/>